<dbReference type="InterPro" id="IPR046335">
    <property type="entry name" value="LacI/GalR-like_sensor"/>
</dbReference>
<keyword evidence="3" id="KW-0804">Transcription</keyword>
<sequence>MAGRPRLVDVAARAGVSEKTVSNFVNGYPHISASTREKVEAAISELGYRPNLSARSMGRGRTGFIAFAVPGLDNPYFAELAGRVISRAAEERWTVLIEETGGRKTSEDALVDTMPYLVDGIILHPESLTAVDIAERGRDTPIVLIGERDLARSADHVVSDNVAAAREITQHLLDSGRRSIATIGLRPDASLQTSQLRHWGFSAALERMGLVADEDLSVAAEGYARADGDLAMQQILASGKLPDAVLCFNAVVAAGALSRLAREGISVPGRVAVAAFDDIDEAAFMVPPLTTVAWDVGAIADSAVRLLAERQEARTAPVREVSVGYRLEIRASTTGL</sequence>
<evidence type="ECO:0000259" key="4">
    <source>
        <dbReference type="PROSITE" id="PS50932"/>
    </source>
</evidence>
<dbReference type="SUPFAM" id="SSF47413">
    <property type="entry name" value="lambda repressor-like DNA-binding domains"/>
    <property type="match status" value="1"/>
</dbReference>
<dbReference type="Pfam" id="PF00356">
    <property type="entry name" value="LacI"/>
    <property type="match status" value="1"/>
</dbReference>
<protein>
    <submittedName>
        <fullName evidence="5">LacI family transcriptional regulator</fullName>
    </submittedName>
</protein>
<evidence type="ECO:0000313" key="5">
    <source>
        <dbReference type="EMBL" id="PVZ94427.1"/>
    </source>
</evidence>
<comment type="caution">
    <text evidence="5">The sequence shown here is derived from an EMBL/GenBank/DDBJ whole genome shotgun (WGS) entry which is preliminary data.</text>
</comment>
<accession>A0A2V1HVN3</accession>
<gene>
    <name evidence="5" type="ORF">DDQ50_11990</name>
</gene>
<dbReference type="GO" id="GO:0000976">
    <property type="term" value="F:transcription cis-regulatory region binding"/>
    <property type="evidence" value="ECO:0007669"/>
    <property type="project" value="TreeGrafter"/>
</dbReference>
<organism evidence="5 6">
    <name type="scientific">Amnibacterium flavum</name>
    <dbReference type="NCBI Taxonomy" id="2173173"/>
    <lineage>
        <taxon>Bacteria</taxon>
        <taxon>Bacillati</taxon>
        <taxon>Actinomycetota</taxon>
        <taxon>Actinomycetes</taxon>
        <taxon>Micrococcales</taxon>
        <taxon>Microbacteriaceae</taxon>
        <taxon>Amnibacterium</taxon>
    </lineage>
</organism>
<dbReference type="Gene3D" id="1.10.260.40">
    <property type="entry name" value="lambda repressor-like DNA-binding domains"/>
    <property type="match status" value="1"/>
</dbReference>
<dbReference type="CDD" id="cd01392">
    <property type="entry name" value="HTH_LacI"/>
    <property type="match status" value="1"/>
</dbReference>
<dbReference type="EMBL" id="QEOP01000002">
    <property type="protein sequence ID" value="PVZ94427.1"/>
    <property type="molecule type" value="Genomic_DNA"/>
</dbReference>
<keyword evidence="6" id="KW-1185">Reference proteome</keyword>
<dbReference type="SMART" id="SM00354">
    <property type="entry name" value="HTH_LACI"/>
    <property type="match status" value="1"/>
</dbReference>
<dbReference type="SUPFAM" id="SSF53822">
    <property type="entry name" value="Periplasmic binding protein-like I"/>
    <property type="match status" value="1"/>
</dbReference>
<evidence type="ECO:0000256" key="3">
    <source>
        <dbReference type="ARBA" id="ARBA00023163"/>
    </source>
</evidence>
<dbReference type="PANTHER" id="PTHR30146:SF109">
    <property type="entry name" value="HTH-TYPE TRANSCRIPTIONAL REGULATOR GALS"/>
    <property type="match status" value="1"/>
</dbReference>
<evidence type="ECO:0000313" key="6">
    <source>
        <dbReference type="Proteomes" id="UP000244893"/>
    </source>
</evidence>
<dbReference type="Pfam" id="PF13377">
    <property type="entry name" value="Peripla_BP_3"/>
    <property type="match status" value="1"/>
</dbReference>
<dbReference type="PANTHER" id="PTHR30146">
    <property type="entry name" value="LACI-RELATED TRANSCRIPTIONAL REPRESSOR"/>
    <property type="match status" value="1"/>
</dbReference>
<dbReference type="Gene3D" id="3.40.50.2300">
    <property type="match status" value="2"/>
</dbReference>
<dbReference type="RefSeq" id="WP_116756938.1">
    <property type="nucleotide sequence ID" value="NZ_JBHUEX010000001.1"/>
</dbReference>
<keyword evidence="2" id="KW-0238">DNA-binding</keyword>
<proteinExistence type="predicted"/>
<evidence type="ECO:0000256" key="2">
    <source>
        <dbReference type="ARBA" id="ARBA00023125"/>
    </source>
</evidence>
<dbReference type="PROSITE" id="PS00356">
    <property type="entry name" value="HTH_LACI_1"/>
    <property type="match status" value="1"/>
</dbReference>
<reference evidence="5 6" key="1">
    <citation type="submission" date="2018-05" db="EMBL/GenBank/DDBJ databases">
        <title>Amnibacterium sp. M8JJ-5, whole genome shotgun sequence.</title>
        <authorList>
            <person name="Tuo L."/>
        </authorList>
    </citation>
    <scope>NUCLEOTIDE SEQUENCE [LARGE SCALE GENOMIC DNA]</scope>
    <source>
        <strain evidence="5 6">M8JJ-5</strain>
    </source>
</reference>
<dbReference type="AlphaFoldDB" id="A0A2V1HVN3"/>
<dbReference type="OrthoDB" id="2854648at2"/>
<dbReference type="PROSITE" id="PS50932">
    <property type="entry name" value="HTH_LACI_2"/>
    <property type="match status" value="1"/>
</dbReference>
<dbReference type="CDD" id="cd06267">
    <property type="entry name" value="PBP1_LacI_sugar_binding-like"/>
    <property type="match status" value="1"/>
</dbReference>
<dbReference type="GO" id="GO:0003700">
    <property type="term" value="F:DNA-binding transcription factor activity"/>
    <property type="evidence" value="ECO:0007669"/>
    <property type="project" value="TreeGrafter"/>
</dbReference>
<name>A0A2V1HVN3_9MICO</name>
<keyword evidence="1" id="KW-0805">Transcription regulation</keyword>
<dbReference type="Proteomes" id="UP000244893">
    <property type="component" value="Unassembled WGS sequence"/>
</dbReference>
<dbReference type="InterPro" id="IPR010982">
    <property type="entry name" value="Lambda_DNA-bd_dom_sf"/>
</dbReference>
<dbReference type="InterPro" id="IPR000843">
    <property type="entry name" value="HTH_LacI"/>
</dbReference>
<evidence type="ECO:0000256" key="1">
    <source>
        <dbReference type="ARBA" id="ARBA00023015"/>
    </source>
</evidence>
<dbReference type="InterPro" id="IPR028082">
    <property type="entry name" value="Peripla_BP_I"/>
</dbReference>
<feature type="domain" description="HTH lacI-type" evidence="4">
    <location>
        <begin position="5"/>
        <end position="59"/>
    </location>
</feature>